<comment type="similarity">
    <text evidence="2">Belongs to the SPF27 family.</text>
</comment>
<keyword evidence="10" id="KW-1185">Reference proteome</keyword>
<evidence type="ECO:0000313" key="10">
    <source>
        <dbReference type="Proteomes" id="UP000812966"/>
    </source>
</evidence>
<evidence type="ECO:0000256" key="4">
    <source>
        <dbReference type="ARBA" id="ARBA00022728"/>
    </source>
</evidence>
<feature type="region of interest" description="Disordered" evidence="8">
    <location>
        <begin position="76"/>
        <end position="96"/>
    </location>
</feature>
<organism evidence="9 10">
    <name type="scientific">Filobasidium floriforme</name>
    <dbReference type="NCBI Taxonomy" id="5210"/>
    <lineage>
        <taxon>Eukaryota</taxon>
        <taxon>Fungi</taxon>
        <taxon>Dikarya</taxon>
        <taxon>Basidiomycota</taxon>
        <taxon>Agaricomycotina</taxon>
        <taxon>Tremellomycetes</taxon>
        <taxon>Filobasidiales</taxon>
        <taxon>Filobasidiaceae</taxon>
        <taxon>Filobasidium</taxon>
    </lineage>
</organism>
<comment type="caution">
    <text evidence="9">The sequence shown here is derived from an EMBL/GenBank/DDBJ whole genome shotgun (WGS) entry which is preliminary data.</text>
</comment>
<evidence type="ECO:0000256" key="3">
    <source>
        <dbReference type="ARBA" id="ARBA00022664"/>
    </source>
</evidence>
<comment type="subcellular location">
    <subcellularLocation>
        <location evidence="1">Nucleus</location>
    </subcellularLocation>
</comment>
<dbReference type="PANTHER" id="PTHR13296:SF0">
    <property type="entry name" value="PRE-MRNA-SPLICING FACTOR SPF27"/>
    <property type="match status" value="1"/>
</dbReference>
<keyword evidence="6" id="KW-0539">Nucleus</keyword>
<gene>
    <name evidence="9" type="ORF">FFLO_00902</name>
</gene>
<accession>A0A8K0JRJ0</accession>
<dbReference type="GO" id="GO:0071013">
    <property type="term" value="C:catalytic step 2 spliceosome"/>
    <property type="evidence" value="ECO:0007669"/>
    <property type="project" value="TreeGrafter"/>
</dbReference>
<evidence type="ECO:0000256" key="5">
    <source>
        <dbReference type="ARBA" id="ARBA00023187"/>
    </source>
</evidence>
<evidence type="ECO:0000256" key="2">
    <source>
        <dbReference type="ARBA" id="ARBA00010788"/>
    </source>
</evidence>
<keyword evidence="3" id="KW-0507">mRNA processing</keyword>
<dbReference type="GO" id="GO:0006397">
    <property type="term" value="P:mRNA processing"/>
    <property type="evidence" value="ECO:0007669"/>
    <property type="project" value="UniProtKB-KW"/>
</dbReference>
<feature type="coiled-coil region" evidence="7">
    <location>
        <begin position="130"/>
        <end position="157"/>
    </location>
</feature>
<sequence length="215" mass="24673">MDASVDSLPYYDKELEIPGLKDLVKSEVDKEMKRMSKVGLDDPRVPADLEPFTSPHLAELLSAYPSQTLQTTKAIDPSKWNPFRPEEGDSTEEWQEAERKARIGLSMLNGRNENLSLLSTYGPNAWLIRNYQLESQAKEVEAEVEVWKEKVVEVNRKRRVFQESTGKHLSSLENRWQDLITGTIQLEMASRAMELEVEVLKGQEARLERDLEGRV</sequence>
<dbReference type="GO" id="GO:0008380">
    <property type="term" value="P:RNA splicing"/>
    <property type="evidence" value="ECO:0007669"/>
    <property type="project" value="UniProtKB-KW"/>
</dbReference>
<evidence type="ECO:0000256" key="7">
    <source>
        <dbReference type="SAM" id="Coils"/>
    </source>
</evidence>
<protein>
    <recommendedName>
        <fullName evidence="11">Pre-mRNA-splicing factor SPF27</fullName>
    </recommendedName>
</protein>
<dbReference type="GO" id="GO:0071011">
    <property type="term" value="C:precatalytic spliceosome"/>
    <property type="evidence" value="ECO:0007669"/>
    <property type="project" value="TreeGrafter"/>
</dbReference>
<dbReference type="Pfam" id="PF05700">
    <property type="entry name" value="BCAS2"/>
    <property type="match status" value="1"/>
</dbReference>
<dbReference type="InterPro" id="IPR008409">
    <property type="entry name" value="SPF27"/>
</dbReference>
<reference evidence="9" key="1">
    <citation type="submission" date="2020-04" db="EMBL/GenBank/DDBJ databases">
        <title>Analysis of mating type loci in Filobasidium floriforme.</title>
        <authorList>
            <person name="Nowrousian M."/>
        </authorList>
    </citation>
    <scope>NUCLEOTIDE SEQUENCE</scope>
    <source>
        <strain evidence="9">CBS 6242</strain>
    </source>
</reference>
<name>A0A8K0JRJ0_9TREE</name>
<evidence type="ECO:0008006" key="11">
    <source>
        <dbReference type="Google" id="ProtNLM"/>
    </source>
</evidence>
<evidence type="ECO:0000313" key="9">
    <source>
        <dbReference type="EMBL" id="KAG7571229.1"/>
    </source>
</evidence>
<dbReference type="OrthoDB" id="205794at2759"/>
<evidence type="ECO:0000256" key="8">
    <source>
        <dbReference type="SAM" id="MobiDB-lite"/>
    </source>
</evidence>
<dbReference type="GO" id="GO:0000974">
    <property type="term" value="C:Prp19 complex"/>
    <property type="evidence" value="ECO:0007669"/>
    <property type="project" value="TreeGrafter"/>
</dbReference>
<keyword evidence="7" id="KW-0175">Coiled coil</keyword>
<dbReference type="Proteomes" id="UP000812966">
    <property type="component" value="Unassembled WGS sequence"/>
</dbReference>
<proteinExistence type="inferred from homology"/>
<keyword evidence="4" id="KW-0747">Spliceosome</keyword>
<keyword evidence="5" id="KW-0508">mRNA splicing</keyword>
<evidence type="ECO:0000256" key="6">
    <source>
        <dbReference type="ARBA" id="ARBA00023242"/>
    </source>
</evidence>
<dbReference type="PANTHER" id="PTHR13296">
    <property type="entry name" value="BCAS2 PROTEIN"/>
    <property type="match status" value="1"/>
</dbReference>
<dbReference type="AlphaFoldDB" id="A0A8K0JRJ0"/>
<evidence type="ECO:0000256" key="1">
    <source>
        <dbReference type="ARBA" id="ARBA00004123"/>
    </source>
</evidence>
<dbReference type="EMBL" id="JABELV010000010">
    <property type="protein sequence ID" value="KAG7571229.1"/>
    <property type="molecule type" value="Genomic_DNA"/>
</dbReference>